<reference evidence="3 4" key="1">
    <citation type="journal article" date="2000" name="Nature">
        <title>The genome sequence of the thermoacidophilic scavenger Thermoplasma acidophilum.</title>
        <authorList>
            <person name="Ruepp A."/>
            <person name="Graml W."/>
            <person name="Santos-Martinez M.L."/>
            <person name="Koretke K.K."/>
            <person name="Volker C."/>
            <person name="Mewes H.W."/>
            <person name="Frishman D."/>
            <person name="Stocker S."/>
            <person name="Lupas A.N."/>
            <person name="Baumeister W."/>
        </authorList>
    </citation>
    <scope>NUCLEOTIDE SEQUENCE [LARGE SCALE GENOMIC DNA]</scope>
    <source>
        <strain evidence="4">ATCC 25905 / DSM 1728 / JCM 9062 / NBRC 15155 / AMRC-C165</strain>
    </source>
</reference>
<organism evidence="3 4">
    <name type="scientific">Thermoplasma acidophilum (strain ATCC 25905 / DSM 1728 / JCM 9062 / NBRC 15155 / AMRC-C165)</name>
    <dbReference type="NCBI Taxonomy" id="273075"/>
    <lineage>
        <taxon>Archaea</taxon>
        <taxon>Methanobacteriati</taxon>
        <taxon>Thermoplasmatota</taxon>
        <taxon>Thermoplasmata</taxon>
        <taxon>Thermoplasmatales</taxon>
        <taxon>Thermoplasmataceae</taxon>
        <taxon>Thermoplasma</taxon>
    </lineage>
</organism>
<dbReference type="Proteomes" id="UP000001024">
    <property type="component" value="Chromosome"/>
</dbReference>
<name>Q9HL63_THEAC</name>
<evidence type="ECO:0000256" key="1">
    <source>
        <dbReference type="SAM" id="MobiDB-lite"/>
    </source>
</evidence>
<feature type="region of interest" description="Disordered" evidence="1">
    <location>
        <begin position="192"/>
        <end position="214"/>
    </location>
</feature>
<keyword evidence="2" id="KW-0472">Membrane</keyword>
<feature type="transmembrane region" description="Helical" evidence="2">
    <location>
        <begin position="28"/>
        <end position="49"/>
    </location>
</feature>
<keyword evidence="2" id="KW-1133">Transmembrane helix</keyword>
<gene>
    <name evidence="3" type="ordered locus">Ta0368</name>
</gene>
<sequence>MFIFFNFPIFFQQVPWNTLPQYTFVPNWLFYPLIFSFAIAFIDIIIWFVIMIFLEVLGIVAMVYAFSFTGLYSFSWVSLENPILQSSMSISLLIIDVVWYFDLYPPIHALLTRTYWTSPEDRARKKYEKKFKSKEEEPGNETAEREPVMIHTKEELARLLNLWQQKYAQATTEEGRKLANEKIREYQTELEKLKAKSGTTPEERAKLTQGGDNE</sequence>
<dbReference type="KEGG" id="tac:Ta0368"/>
<evidence type="ECO:0000313" key="4">
    <source>
        <dbReference type="Proteomes" id="UP000001024"/>
    </source>
</evidence>
<dbReference type="EnsemblBacteria" id="CAC11512">
    <property type="protein sequence ID" value="CAC11512"/>
    <property type="gene ID" value="CAC11512"/>
</dbReference>
<protein>
    <recommendedName>
        <fullName evidence="5">Multipass membrane protein</fullName>
    </recommendedName>
</protein>
<dbReference type="HOGENOM" id="CLU_1286401_0_0_2"/>
<feature type="transmembrane region" description="Helical" evidence="2">
    <location>
        <begin position="56"/>
        <end position="77"/>
    </location>
</feature>
<accession>Q9HL63</accession>
<feature type="compositionally biased region" description="Basic and acidic residues" evidence="1">
    <location>
        <begin position="133"/>
        <end position="148"/>
    </location>
</feature>
<dbReference type="InParanoid" id="Q9HL63"/>
<dbReference type="PaxDb" id="273075-Ta0368"/>
<dbReference type="EMBL" id="AL445064">
    <property type="protein sequence ID" value="CAC11512.1"/>
    <property type="molecule type" value="Genomic_DNA"/>
</dbReference>
<dbReference type="AlphaFoldDB" id="Q9HL63"/>
<keyword evidence="4" id="KW-1185">Reference proteome</keyword>
<proteinExistence type="predicted"/>
<keyword evidence="2" id="KW-0812">Transmembrane</keyword>
<feature type="region of interest" description="Disordered" evidence="1">
    <location>
        <begin position="129"/>
        <end position="148"/>
    </location>
</feature>
<evidence type="ECO:0008006" key="5">
    <source>
        <dbReference type="Google" id="ProtNLM"/>
    </source>
</evidence>
<evidence type="ECO:0000256" key="2">
    <source>
        <dbReference type="SAM" id="Phobius"/>
    </source>
</evidence>
<evidence type="ECO:0000313" key="3">
    <source>
        <dbReference type="EMBL" id="CAC11512.1"/>
    </source>
</evidence>